<feature type="region of interest" description="Disordered" evidence="1">
    <location>
        <begin position="1"/>
        <end position="380"/>
    </location>
</feature>
<organism evidence="2">
    <name type="scientific">uncultured Friedmanniella sp</name>
    <dbReference type="NCBI Taxonomy" id="335381"/>
    <lineage>
        <taxon>Bacteria</taxon>
        <taxon>Bacillati</taxon>
        <taxon>Actinomycetota</taxon>
        <taxon>Actinomycetes</taxon>
        <taxon>Propionibacteriales</taxon>
        <taxon>Nocardioidaceae</taxon>
        <taxon>Friedmanniella</taxon>
        <taxon>environmental samples</taxon>
    </lineage>
</organism>
<feature type="non-terminal residue" evidence="2">
    <location>
        <position position="380"/>
    </location>
</feature>
<feature type="compositionally biased region" description="Basic residues" evidence="1">
    <location>
        <begin position="360"/>
        <end position="374"/>
    </location>
</feature>
<dbReference type="EMBL" id="CADCTS010000463">
    <property type="protein sequence ID" value="CAA9333960.1"/>
    <property type="molecule type" value="Genomic_DNA"/>
</dbReference>
<feature type="compositionally biased region" description="Basic and acidic residues" evidence="1">
    <location>
        <begin position="84"/>
        <end position="93"/>
    </location>
</feature>
<feature type="compositionally biased region" description="Basic and acidic residues" evidence="1">
    <location>
        <begin position="165"/>
        <end position="186"/>
    </location>
</feature>
<feature type="compositionally biased region" description="Basic residues" evidence="1">
    <location>
        <begin position="67"/>
        <end position="81"/>
    </location>
</feature>
<feature type="compositionally biased region" description="Basic residues" evidence="1">
    <location>
        <begin position="302"/>
        <end position="318"/>
    </location>
</feature>
<feature type="compositionally biased region" description="Basic residues" evidence="1">
    <location>
        <begin position="284"/>
        <end position="294"/>
    </location>
</feature>
<gene>
    <name evidence="2" type="ORF">AVDCRST_MAG48-3274</name>
</gene>
<protein>
    <submittedName>
        <fullName evidence="2">Predicted dehydrogenases and related proteins</fullName>
    </submittedName>
</protein>
<reference evidence="2" key="1">
    <citation type="submission" date="2020-02" db="EMBL/GenBank/DDBJ databases">
        <authorList>
            <person name="Meier V. D."/>
        </authorList>
    </citation>
    <scope>NUCLEOTIDE SEQUENCE</scope>
    <source>
        <strain evidence="2">AVDCRST_MAG48</strain>
    </source>
</reference>
<sequence>DQHADARHRFADARPLRPDRHRLALGVLRPAGPPGPRGLRRRRGRLPPARAGGRGGARLGRPDLRQRGRAAGRRPRVRRPVRAVGRDGPDHRPAGRCRGPGAGRDAARRRPRGAAHPVVRRGGHRAGAGRRAVPADAPARRPAGRRPRRGDRRRHLGAGQLDAPLPRRVDDPRLPGRRPRTGDRARPVLHRAAGQPAEPGRLVGLGHARAGRDDAGHPRLRERPHWPLRLHRQPVVEPAARPPDRRPRQPRGDRRRAGHPAGRPVDARRVLAGPPPGRAGPQPRGRRPAARQLRRPGGVAQRLRRRPLLRGRPRRRRPAGRDRRLGPRRGARALPAGRGLRGPPDLPRPGRVDPCPHLGDHRRRGLVRRRRGRDRRGGRL</sequence>
<feature type="compositionally biased region" description="Low complexity" evidence="1">
    <location>
        <begin position="129"/>
        <end position="141"/>
    </location>
</feature>
<feature type="compositionally biased region" description="Basic residues" evidence="1">
    <location>
        <begin position="107"/>
        <end position="128"/>
    </location>
</feature>
<feature type="compositionally biased region" description="Basic and acidic residues" evidence="1">
    <location>
        <begin position="1"/>
        <end position="22"/>
    </location>
</feature>
<dbReference type="AlphaFoldDB" id="A0A6J4LK82"/>
<feature type="non-terminal residue" evidence="2">
    <location>
        <position position="1"/>
    </location>
</feature>
<proteinExistence type="predicted"/>
<feature type="compositionally biased region" description="Basic and acidic residues" evidence="1">
    <location>
        <begin position="210"/>
        <end position="225"/>
    </location>
</feature>
<feature type="compositionally biased region" description="Low complexity" evidence="1">
    <location>
        <begin position="332"/>
        <end position="343"/>
    </location>
</feature>
<feature type="compositionally biased region" description="Basic and acidic residues" evidence="1">
    <location>
        <begin position="242"/>
        <end position="252"/>
    </location>
</feature>
<accession>A0A6J4LK82</accession>
<name>A0A6J4LK82_9ACTN</name>
<evidence type="ECO:0000256" key="1">
    <source>
        <dbReference type="SAM" id="MobiDB-lite"/>
    </source>
</evidence>
<feature type="compositionally biased region" description="Basic residues" evidence="1">
    <location>
        <begin position="142"/>
        <end position="156"/>
    </location>
</feature>
<evidence type="ECO:0000313" key="2">
    <source>
        <dbReference type="EMBL" id="CAA9333960.1"/>
    </source>
</evidence>